<keyword evidence="6" id="KW-0002">3D-structure</keyword>
<evidence type="ECO:0000256" key="2">
    <source>
        <dbReference type="RuleBase" id="RU361163"/>
    </source>
</evidence>
<dbReference type="Pfam" id="PF01670">
    <property type="entry name" value="Glyco_hydro_12"/>
    <property type="match status" value="1"/>
</dbReference>
<keyword evidence="2" id="KW-0624">Polysaccharide degradation</keyword>
<dbReference type="Gene3D" id="2.60.120.180">
    <property type="match status" value="1"/>
</dbReference>
<dbReference type="PANTHER" id="PTHR34002:SF10">
    <property type="entry name" value="PUTATIVE-RELATED"/>
    <property type="match status" value="1"/>
</dbReference>
<dbReference type="OrthoDB" id="89349at2759"/>
<organism evidence="4 5">
    <name type="scientific">Hapsidospora chrysogenum (strain ATCC 11550 / CBS 779.69 / DSM 880 / IAM 14645 / JCM 23072 / IMI 49137)</name>
    <name type="common">Acremonium chrysogenum</name>
    <dbReference type="NCBI Taxonomy" id="857340"/>
    <lineage>
        <taxon>Eukaryota</taxon>
        <taxon>Fungi</taxon>
        <taxon>Dikarya</taxon>
        <taxon>Ascomycota</taxon>
        <taxon>Pezizomycotina</taxon>
        <taxon>Sordariomycetes</taxon>
        <taxon>Hypocreomycetidae</taxon>
        <taxon>Hypocreales</taxon>
        <taxon>Bionectriaceae</taxon>
        <taxon>Hapsidospora</taxon>
    </lineage>
</organism>
<name>A0A086T6R4_HAPC1</name>
<dbReference type="SUPFAM" id="SSF49899">
    <property type="entry name" value="Concanavalin A-like lectins/glucanases"/>
    <property type="match status" value="1"/>
</dbReference>
<evidence type="ECO:0000256" key="3">
    <source>
        <dbReference type="SAM" id="SignalP"/>
    </source>
</evidence>
<evidence type="ECO:0007829" key="6">
    <source>
        <dbReference type="PDB" id="5M2D"/>
    </source>
</evidence>
<dbReference type="AlphaFoldDB" id="A0A086T6R4"/>
<keyword evidence="2" id="KW-0326">Glycosidase</keyword>
<dbReference type="HOGENOM" id="CLU_051064_0_1_1"/>
<gene>
    <name evidence="4" type="ORF">ACRE_041060</name>
</gene>
<dbReference type="Proteomes" id="UP000029964">
    <property type="component" value="Unassembled WGS sequence"/>
</dbReference>
<evidence type="ECO:0000256" key="1">
    <source>
        <dbReference type="ARBA" id="ARBA00005519"/>
    </source>
</evidence>
<dbReference type="InterPro" id="IPR002594">
    <property type="entry name" value="GH12"/>
</dbReference>
<sequence length="236" mass="25842">MKCLALLAAVASLGSAQQLCEQYGYHAANGYYFNNNMWGQGSGSGSQCLTVDSAQSGGVSWHVDWQWSGGQNNVKSYPYAGRELPQKRLVSSIGSIPTSASWGYSGNNLRANVAYDLFTAADPNHETSSGDYELMIWLGRLGDVYPIGSSVGFVNVGGQQWELFDGYNGNMHVFSFVAPQQINNFNTDVKTFFDYLTWNRGFPADQQHLLILQFGTEPFTGGPATFQVNHFSGQVN</sequence>
<keyword evidence="2" id="KW-0119">Carbohydrate metabolism</keyword>
<keyword evidence="3" id="KW-0732">Signal</keyword>
<dbReference type="InterPro" id="IPR013319">
    <property type="entry name" value="GH11/12"/>
</dbReference>
<dbReference type="PANTHER" id="PTHR34002">
    <property type="entry name" value="BLR1656 PROTEIN"/>
    <property type="match status" value="1"/>
</dbReference>
<dbReference type="GO" id="GO:0008810">
    <property type="term" value="F:cellulase activity"/>
    <property type="evidence" value="ECO:0007669"/>
    <property type="project" value="InterPro"/>
</dbReference>
<dbReference type="GO" id="GO:0000272">
    <property type="term" value="P:polysaccharide catabolic process"/>
    <property type="evidence" value="ECO:0007669"/>
    <property type="project" value="UniProtKB-KW"/>
</dbReference>
<feature type="signal peptide" evidence="3">
    <location>
        <begin position="1"/>
        <end position="16"/>
    </location>
</feature>
<dbReference type="PDBsum" id="5M2D"/>
<dbReference type="EMBL" id="JPKY01000038">
    <property type="protein sequence ID" value="KFH45046.1"/>
    <property type="molecule type" value="Genomic_DNA"/>
</dbReference>
<protein>
    <submittedName>
        <fullName evidence="4">Endoglucanase-like protein</fullName>
    </submittedName>
</protein>
<keyword evidence="5" id="KW-1185">Reference proteome</keyword>
<evidence type="ECO:0000313" key="5">
    <source>
        <dbReference type="Proteomes" id="UP000029964"/>
    </source>
</evidence>
<comment type="caution">
    <text evidence="4">The sequence shown here is derived from an EMBL/GenBank/DDBJ whole genome shotgun (WGS) entry which is preliminary data.</text>
</comment>
<dbReference type="SMR" id="A0A086T6R4"/>
<feature type="chain" id="PRO_5001815353" evidence="3">
    <location>
        <begin position="17"/>
        <end position="236"/>
    </location>
</feature>
<dbReference type="STRING" id="857340.A0A086T6R4"/>
<evidence type="ECO:0000313" key="4">
    <source>
        <dbReference type="EMBL" id="KFH45046.1"/>
    </source>
</evidence>
<accession>A0A086T6R4</accession>
<feature type="disulfide bond" evidence="6">
    <location>
        <begin position="20"/>
        <end position="48"/>
    </location>
</feature>
<comment type="similarity">
    <text evidence="1 2">Belongs to the glycosyl hydrolase 12 (cellulase H) family.</text>
</comment>
<keyword evidence="2" id="KW-0378">Hydrolase</keyword>
<reference evidence="5" key="1">
    <citation type="journal article" date="2014" name="Genome Announc.">
        <title>Genome sequence and annotation of Acremonium chrysogenum, producer of the beta-lactam antibiotic cephalosporin C.</title>
        <authorList>
            <person name="Terfehr D."/>
            <person name="Dahlmann T.A."/>
            <person name="Specht T."/>
            <person name="Zadra I."/>
            <person name="Kuernsteiner H."/>
            <person name="Kueck U."/>
        </authorList>
    </citation>
    <scope>NUCLEOTIDE SEQUENCE [LARGE SCALE GENOMIC DNA]</scope>
    <source>
        <strain evidence="5">ATCC 11550 / CBS 779.69 / DSM 880 / IAM 14645 / JCM 23072 / IMI 49137</strain>
    </source>
</reference>
<dbReference type="InterPro" id="IPR013320">
    <property type="entry name" value="ConA-like_dom_sf"/>
</dbReference>
<proteinExistence type="evidence at protein level"/>
<dbReference type="PDB" id="5M2D">
    <property type="method" value="X-ray"/>
    <property type="resolution" value="2.10 A"/>
    <property type="chains" value="A/B=2-236"/>
</dbReference>
<reference evidence="6" key="2">
    <citation type="submission" date="2016-10" db="PDB data bank">
        <title>CRYSTAL STRUCTURE 4Ac Endoglucanase-like protein from Acremonium chrysogenum.</title>
        <authorList>
            <person name="Gabdulkhakov A."/>
            <person name="Tishchenko S."/>
            <person name="Lisov A."/>
        </authorList>
    </citation>
    <scope>X-RAY CRYSTALLOGRAPHY (2.10 ANGSTROMS) OF 2-236</scope>
    <scope>DISULFIDE BONDS</scope>
</reference>